<keyword evidence="2" id="KW-1185">Reference proteome</keyword>
<gene>
    <name evidence="1" type="ORF">BJ138DRAFT_1197507</name>
</gene>
<protein>
    <submittedName>
        <fullName evidence="1">Uncharacterized protein</fullName>
    </submittedName>
</protein>
<accession>A0ACB8A912</accession>
<name>A0ACB8A912_9AGAM</name>
<comment type="caution">
    <text evidence="1">The sequence shown here is derived from an EMBL/GenBank/DDBJ whole genome shotgun (WGS) entry which is preliminary data.</text>
</comment>
<sequence length="1042" mass="117573">MAPVRRKKRVVARVEVYDCDPVHTAAPLTLEYIPNTQYHISTSGSVRSSSGFIGIPATLVPSVPDESSDLQADLGDYHDFYNAENLAFEFDYSSNTNEEPADMVEVVTLDTPKRKRYGSDKPLLQWLPERSAFLDELIRLDGRGDYIDVMECCELGLAIFRCEDCFGLRPRCQSCIVLLHAQTPLHRIEQWNGSFFEPISLKGLGMRVQLGHSVGQACLWPRPAACDDFVVIDCHGIHEVALDFCGCPSGLTRATQLLRSRWYPATIREPATAATFAVLDQFILLNFESKASSYEFYHSIARRTDNTGLSPLRDRYQAFMRMTHEWRNIKSLKRAGRGHDPEGIEATKAGQLAVLCPACPQPGMNIPDNWEDIPSDKQWLCTKYIAVDANFRLKRDNVSSEAADPSLNKGWGFFVEETEYKAHIEKCAHIPQEKSTCSSHKAVDLADTKSSRGLAATGVGAVDCARHNMKLPSGVGDLQKGERYANMDYVVFSALAGYTGKSLFISYDIACQWHKHVWERMSLLPPRLHFDTSDKEITFLVPKFHLPAHVELCQTTYSFNFIKGAGRTDGEAIERGWSNINPVASSTKVMGPGNRRDTLDDHFNDWNWKKVVGLGASLLRKMKEAVSERREHRASLEELESTLSANHLAQYTSEMEAWEADRTKRNPFHSRVHAPTQSSIRLALAQEEKQELDNGNNTSLHADVSPSTLISAGLDLQEQQRRLSSQLSGLGEHSTDHQKTKVQQGLNSLQRKIDLWVSVQLLYLPIVAVHRAKAASARAASGSEAIVKGVEPQTFKLWLPSELGCNDACDIRLRENEWRLRHAQANDALNQVRQFLRLRSHLYKFKNRNLRGQGPNTRARNVLKGVESKLQACAKRYQDARSALQALSKVLGHVGWDITLQELMKDDLKAMTDLVDGETEGRKKLSWIWRTPGVAESEDKGLQDAVRMEWCRARARAMRWSEEVQILQEEMRRVLQYLEWHSSWWEAQGCNRIPSDRQLADGLSAYANRQAYLRRNLAALFRELWSIVPALLVDSSLVSPSA</sequence>
<organism evidence="1 2">
    <name type="scientific">Hygrophoropsis aurantiaca</name>
    <dbReference type="NCBI Taxonomy" id="72124"/>
    <lineage>
        <taxon>Eukaryota</taxon>
        <taxon>Fungi</taxon>
        <taxon>Dikarya</taxon>
        <taxon>Basidiomycota</taxon>
        <taxon>Agaricomycotina</taxon>
        <taxon>Agaricomycetes</taxon>
        <taxon>Agaricomycetidae</taxon>
        <taxon>Boletales</taxon>
        <taxon>Coniophorineae</taxon>
        <taxon>Hygrophoropsidaceae</taxon>
        <taxon>Hygrophoropsis</taxon>
    </lineage>
</organism>
<dbReference type="EMBL" id="MU267753">
    <property type="protein sequence ID" value="KAH7909550.1"/>
    <property type="molecule type" value="Genomic_DNA"/>
</dbReference>
<evidence type="ECO:0000313" key="2">
    <source>
        <dbReference type="Proteomes" id="UP000790377"/>
    </source>
</evidence>
<evidence type="ECO:0000313" key="1">
    <source>
        <dbReference type="EMBL" id="KAH7909550.1"/>
    </source>
</evidence>
<proteinExistence type="predicted"/>
<dbReference type="Proteomes" id="UP000790377">
    <property type="component" value="Unassembled WGS sequence"/>
</dbReference>
<reference evidence="1" key="1">
    <citation type="journal article" date="2021" name="New Phytol.">
        <title>Evolutionary innovations through gain and loss of genes in the ectomycorrhizal Boletales.</title>
        <authorList>
            <person name="Wu G."/>
            <person name="Miyauchi S."/>
            <person name="Morin E."/>
            <person name="Kuo A."/>
            <person name="Drula E."/>
            <person name="Varga T."/>
            <person name="Kohler A."/>
            <person name="Feng B."/>
            <person name="Cao Y."/>
            <person name="Lipzen A."/>
            <person name="Daum C."/>
            <person name="Hundley H."/>
            <person name="Pangilinan J."/>
            <person name="Johnson J."/>
            <person name="Barry K."/>
            <person name="LaButti K."/>
            <person name="Ng V."/>
            <person name="Ahrendt S."/>
            <person name="Min B."/>
            <person name="Choi I.G."/>
            <person name="Park H."/>
            <person name="Plett J.M."/>
            <person name="Magnuson J."/>
            <person name="Spatafora J.W."/>
            <person name="Nagy L.G."/>
            <person name="Henrissat B."/>
            <person name="Grigoriev I.V."/>
            <person name="Yang Z.L."/>
            <person name="Xu J."/>
            <person name="Martin F.M."/>
        </authorList>
    </citation>
    <scope>NUCLEOTIDE SEQUENCE</scope>
    <source>
        <strain evidence="1">ATCC 28755</strain>
    </source>
</reference>